<gene>
    <name evidence="1" type="ORF">GCM10009759_07320</name>
</gene>
<keyword evidence="2" id="KW-1185">Reference proteome</keyword>
<organism evidence="1 2">
    <name type="scientific">Kitasatospora saccharophila</name>
    <dbReference type="NCBI Taxonomy" id="407973"/>
    <lineage>
        <taxon>Bacteria</taxon>
        <taxon>Bacillati</taxon>
        <taxon>Actinomycetota</taxon>
        <taxon>Actinomycetes</taxon>
        <taxon>Kitasatosporales</taxon>
        <taxon>Streptomycetaceae</taxon>
        <taxon>Kitasatospora</taxon>
    </lineage>
</organism>
<sequence>MAARAAGAAASGGTVVARADRTAVVRNARRLMRLSEGEGGSWPGRGRWGHAHRRWGGARGAAVGRTAPGGDFECASFYNWRKSRRADSGGQPVERSEKP</sequence>
<comment type="caution">
    <text evidence="1">The sequence shown here is derived from an EMBL/GenBank/DDBJ whole genome shotgun (WGS) entry which is preliminary data.</text>
</comment>
<dbReference type="Proteomes" id="UP001500897">
    <property type="component" value="Unassembled WGS sequence"/>
</dbReference>
<evidence type="ECO:0000313" key="2">
    <source>
        <dbReference type="Proteomes" id="UP001500897"/>
    </source>
</evidence>
<protein>
    <submittedName>
        <fullName evidence="1">Uncharacterized protein</fullName>
    </submittedName>
</protein>
<accession>A0ABN2W8I5</accession>
<name>A0ABN2W8I5_9ACTN</name>
<proteinExistence type="predicted"/>
<dbReference type="EMBL" id="BAAANS010000003">
    <property type="protein sequence ID" value="GAA2086541.1"/>
    <property type="molecule type" value="Genomic_DNA"/>
</dbReference>
<reference evidence="1 2" key="1">
    <citation type="journal article" date="2019" name="Int. J. Syst. Evol. Microbiol.">
        <title>The Global Catalogue of Microorganisms (GCM) 10K type strain sequencing project: providing services to taxonomists for standard genome sequencing and annotation.</title>
        <authorList>
            <consortium name="The Broad Institute Genomics Platform"/>
            <consortium name="The Broad Institute Genome Sequencing Center for Infectious Disease"/>
            <person name="Wu L."/>
            <person name="Ma J."/>
        </authorList>
    </citation>
    <scope>NUCLEOTIDE SEQUENCE [LARGE SCALE GENOMIC DNA]</scope>
    <source>
        <strain evidence="1 2">JCM 14559</strain>
    </source>
</reference>
<evidence type="ECO:0000313" key="1">
    <source>
        <dbReference type="EMBL" id="GAA2086541.1"/>
    </source>
</evidence>